<protein>
    <recommendedName>
        <fullName evidence="6">Redox-sensing transcriptional repressor Rex</fullName>
    </recommendedName>
</protein>
<name>A0A1T4M7A8_9SPIR</name>
<dbReference type="SUPFAM" id="SSF46785">
    <property type="entry name" value="Winged helix' DNA-binding domain"/>
    <property type="match status" value="1"/>
</dbReference>
<dbReference type="PANTHER" id="PTHR35786:SF1">
    <property type="entry name" value="REDOX-SENSING TRANSCRIPTIONAL REPRESSOR REX 1"/>
    <property type="match status" value="1"/>
</dbReference>
<keyword evidence="4 6" id="KW-0238">DNA-binding</keyword>
<dbReference type="InterPro" id="IPR022876">
    <property type="entry name" value="Tscrpt_rep_Rex"/>
</dbReference>
<comment type="caution">
    <text evidence="6">Lacks conserved residue(s) required for the propagation of feature annotation.</text>
</comment>
<dbReference type="SUPFAM" id="SSF51735">
    <property type="entry name" value="NAD(P)-binding Rossmann-fold domains"/>
    <property type="match status" value="1"/>
</dbReference>
<dbReference type="AlphaFoldDB" id="A0A1T4M7A8"/>
<comment type="similarity">
    <text evidence="6">Belongs to the transcriptional regulatory Rex family.</text>
</comment>
<evidence type="ECO:0000256" key="2">
    <source>
        <dbReference type="ARBA" id="ARBA00022491"/>
    </source>
</evidence>
<feature type="binding site" evidence="6">
    <location>
        <begin position="91"/>
        <end position="96"/>
    </location>
    <ligand>
        <name>NAD(+)</name>
        <dbReference type="ChEBI" id="CHEBI:57540"/>
    </ligand>
</feature>
<dbReference type="RefSeq" id="WP_078930542.1">
    <property type="nucleotide sequence ID" value="NZ_CAMCOW010000071.1"/>
</dbReference>
<comment type="function">
    <text evidence="6">Modulates transcription in response to changes in cellular NADH/NAD(+) redox state.</text>
</comment>
<dbReference type="InterPro" id="IPR009718">
    <property type="entry name" value="Rex_DNA-bd_C_dom"/>
</dbReference>
<dbReference type="Pfam" id="PF06971">
    <property type="entry name" value="Put_DNA-bind_N"/>
    <property type="match status" value="1"/>
</dbReference>
<dbReference type="GO" id="GO:0051775">
    <property type="term" value="P:response to redox state"/>
    <property type="evidence" value="ECO:0007669"/>
    <property type="project" value="InterPro"/>
</dbReference>
<proteinExistence type="inferred from homology"/>
<keyword evidence="2 6" id="KW-0678">Repressor</keyword>
<dbReference type="Proteomes" id="UP000190395">
    <property type="component" value="Unassembled WGS sequence"/>
</dbReference>
<evidence type="ECO:0000256" key="5">
    <source>
        <dbReference type="ARBA" id="ARBA00023163"/>
    </source>
</evidence>
<dbReference type="Gene3D" id="1.10.10.10">
    <property type="entry name" value="Winged helix-like DNA-binding domain superfamily/Winged helix DNA-binding domain"/>
    <property type="match status" value="1"/>
</dbReference>
<evidence type="ECO:0000259" key="8">
    <source>
        <dbReference type="Pfam" id="PF06971"/>
    </source>
</evidence>
<keyword evidence="3 6" id="KW-0805">Transcription regulation</keyword>
<dbReference type="HAMAP" id="MF_01131">
    <property type="entry name" value="Rex"/>
    <property type="match status" value="1"/>
</dbReference>
<evidence type="ECO:0000256" key="4">
    <source>
        <dbReference type="ARBA" id="ARBA00023125"/>
    </source>
</evidence>
<organism evidence="9 10">
    <name type="scientific">Treponema berlinense</name>
    <dbReference type="NCBI Taxonomy" id="225004"/>
    <lineage>
        <taxon>Bacteria</taxon>
        <taxon>Pseudomonadati</taxon>
        <taxon>Spirochaetota</taxon>
        <taxon>Spirochaetia</taxon>
        <taxon>Spirochaetales</taxon>
        <taxon>Treponemataceae</taxon>
        <taxon>Treponema</taxon>
    </lineage>
</organism>
<keyword evidence="1 6" id="KW-0963">Cytoplasm</keyword>
<dbReference type="GeneID" id="303367048"/>
<keyword evidence="5 6" id="KW-0804">Transcription</keyword>
<dbReference type="Pfam" id="PF02629">
    <property type="entry name" value="CoA_binding"/>
    <property type="match status" value="1"/>
</dbReference>
<dbReference type="Gene3D" id="3.40.50.720">
    <property type="entry name" value="NAD(P)-binding Rossmann-like Domain"/>
    <property type="match status" value="1"/>
</dbReference>
<dbReference type="OrthoDB" id="369876at2"/>
<dbReference type="NCBIfam" id="NF003995">
    <property type="entry name" value="PRK05472.2-4"/>
    <property type="match status" value="1"/>
</dbReference>
<dbReference type="InterPro" id="IPR036291">
    <property type="entry name" value="NAD(P)-bd_dom_sf"/>
</dbReference>
<evidence type="ECO:0000256" key="3">
    <source>
        <dbReference type="ARBA" id="ARBA00023015"/>
    </source>
</evidence>
<dbReference type="InterPro" id="IPR003781">
    <property type="entry name" value="CoA-bd"/>
</dbReference>
<keyword evidence="6" id="KW-0520">NAD</keyword>
<accession>A0A1T4M7A8</accession>
<evidence type="ECO:0000313" key="9">
    <source>
        <dbReference type="EMBL" id="SJZ62910.1"/>
    </source>
</evidence>
<dbReference type="InterPro" id="IPR036388">
    <property type="entry name" value="WH-like_DNA-bd_sf"/>
</dbReference>
<feature type="domain" description="Rex DNA-binding C-terminal" evidence="8">
    <location>
        <begin position="4"/>
        <end position="50"/>
    </location>
</feature>
<dbReference type="EMBL" id="FUXC01000003">
    <property type="protein sequence ID" value="SJZ62910.1"/>
    <property type="molecule type" value="Genomic_DNA"/>
</dbReference>
<reference evidence="9 10" key="1">
    <citation type="submission" date="2017-02" db="EMBL/GenBank/DDBJ databases">
        <authorList>
            <person name="Peterson S.W."/>
        </authorList>
    </citation>
    <scope>NUCLEOTIDE SEQUENCE [LARGE SCALE GENOMIC DNA]</scope>
    <source>
        <strain evidence="9 10">ATCC BAA-909</strain>
    </source>
</reference>
<gene>
    <name evidence="6" type="primary">rex</name>
    <name evidence="9" type="ORF">SAMN02745152_00790</name>
</gene>
<evidence type="ECO:0000256" key="1">
    <source>
        <dbReference type="ARBA" id="ARBA00022490"/>
    </source>
</evidence>
<dbReference type="PANTHER" id="PTHR35786">
    <property type="entry name" value="REDOX-SENSING TRANSCRIPTIONAL REPRESSOR REX"/>
    <property type="match status" value="1"/>
</dbReference>
<comment type="subunit">
    <text evidence="6">Homodimer.</text>
</comment>
<dbReference type="GO" id="GO:0045892">
    <property type="term" value="P:negative regulation of DNA-templated transcription"/>
    <property type="evidence" value="ECO:0007669"/>
    <property type="project" value="InterPro"/>
</dbReference>
<dbReference type="STRING" id="225004.SAMN02745152_00790"/>
<dbReference type="GO" id="GO:0003677">
    <property type="term" value="F:DNA binding"/>
    <property type="evidence" value="ECO:0007669"/>
    <property type="project" value="UniProtKB-UniRule"/>
</dbReference>
<dbReference type="GO" id="GO:0005737">
    <property type="term" value="C:cytoplasm"/>
    <property type="evidence" value="ECO:0007669"/>
    <property type="project" value="UniProtKB-SubCell"/>
</dbReference>
<evidence type="ECO:0000259" key="7">
    <source>
        <dbReference type="Pfam" id="PF02629"/>
    </source>
</evidence>
<dbReference type="InterPro" id="IPR036390">
    <property type="entry name" value="WH_DNA-bd_sf"/>
</dbReference>
<sequence length="203" mass="22588">MKELPLPSKKRLLTLSNLLSQQPQEKMRITSAEIAKLTGWGEATIRRDISLLELHTGKSNGYELKSLKTEIDKNLGLIKTGGEKHNCCIVGLGSLGQAFLENSVFLNENFALVAGFDSNQNRVELIKSKIPLFPTLDLEKTIRQQKIEFAILTVDDSMAQKMTDRLVSYGIKGIVNYTNAVLTVPENFRLENASPEKSLANLL</sequence>
<comment type="subcellular location">
    <subcellularLocation>
        <location evidence="6">Cytoplasm</location>
    </subcellularLocation>
</comment>
<dbReference type="GO" id="GO:0003700">
    <property type="term" value="F:DNA-binding transcription factor activity"/>
    <property type="evidence" value="ECO:0007669"/>
    <property type="project" value="UniProtKB-UniRule"/>
</dbReference>
<evidence type="ECO:0000256" key="6">
    <source>
        <dbReference type="HAMAP-Rule" id="MF_01131"/>
    </source>
</evidence>
<keyword evidence="10" id="KW-1185">Reference proteome</keyword>
<feature type="domain" description="CoA-binding" evidence="7">
    <location>
        <begin position="83"/>
        <end position="179"/>
    </location>
</feature>
<evidence type="ECO:0000313" key="10">
    <source>
        <dbReference type="Proteomes" id="UP000190395"/>
    </source>
</evidence>